<keyword evidence="1" id="KW-0175">Coiled coil</keyword>
<keyword evidence="4" id="KW-1185">Reference proteome</keyword>
<proteinExistence type="predicted"/>
<protein>
    <submittedName>
        <fullName evidence="3">Uncharacterized protein</fullName>
    </submittedName>
</protein>
<keyword evidence="2" id="KW-0472">Membrane</keyword>
<keyword evidence="2" id="KW-0812">Transmembrane</keyword>
<evidence type="ECO:0000256" key="2">
    <source>
        <dbReference type="SAM" id="Phobius"/>
    </source>
</evidence>
<organism evidence="3 4">
    <name type="scientific">Ichthyophthirius multifiliis</name>
    <name type="common">White spot disease agent</name>
    <name type="synonym">Ich</name>
    <dbReference type="NCBI Taxonomy" id="5932"/>
    <lineage>
        <taxon>Eukaryota</taxon>
        <taxon>Sar</taxon>
        <taxon>Alveolata</taxon>
        <taxon>Ciliophora</taxon>
        <taxon>Intramacronucleata</taxon>
        <taxon>Oligohymenophorea</taxon>
        <taxon>Hymenostomatida</taxon>
        <taxon>Ophryoglenina</taxon>
        <taxon>Ichthyophthirius</taxon>
    </lineage>
</organism>
<reference evidence="3 4" key="1">
    <citation type="submission" date="2011-07" db="EMBL/GenBank/DDBJ databases">
        <authorList>
            <person name="Coyne R."/>
            <person name="Brami D."/>
            <person name="Johnson J."/>
            <person name="Hostetler J."/>
            <person name="Hannick L."/>
            <person name="Clark T."/>
            <person name="Cassidy-Hanley D."/>
            <person name="Inman J."/>
        </authorList>
    </citation>
    <scope>NUCLEOTIDE SEQUENCE [LARGE SCALE GENOMIC DNA]</scope>
    <source>
        <strain evidence="3 4">G5</strain>
    </source>
</reference>
<dbReference type="GeneID" id="14907265"/>
<dbReference type="Gene3D" id="3.80.10.10">
    <property type="entry name" value="Ribonuclease Inhibitor"/>
    <property type="match status" value="1"/>
</dbReference>
<dbReference type="Proteomes" id="UP000008983">
    <property type="component" value="Unassembled WGS sequence"/>
</dbReference>
<keyword evidence="2" id="KW-1133">Transmembrane helix</keyword>
<dbReference type="RefSeq" id="XP_004034616.1">
    <property type="nucleotide sequence ID" value="XM_004034568.1"/>
</dbReference>
<sequence length="311" mass="36137">MDAPSDYLTNFFANNTALENISFKNCMIYPCFLIKLADGIAQNDVLISLNLSQNFIGDEGVKYLLKEELDILSKEIFQTQDDYDHKSEQFLEELQNKQKQVKDINILLIEQEKIQATELDQIESLIRTENDKINKIKKEIDVLKKEKSEKLTFIENKKNYDFKTFKSNIERKLKEELQKVKNDEMAYDMFNQNVEKIKANITLLQKGILPGSVDEDFEKEKDNEDINKKNNQEKTFQNPIEPLPCVPCKLLIFELFLDLSAGVFIIGEFIEFIYYQGGFSIGNATFGMLFIPILNLFAVILIQIQALVYDF</sequence>
<feature type="transmembrane region" description="Helical" evidence="2">
    <location>
        <begin position="250"/>
        <end position="274"/>
    </location>
</feature>
<accession>G0QUH9</accession>
<dbReference type="AlphaFoldDB" id="G0QUH9"/>
<dbReference type="InterPro" id="IPR032675">
    <property type="entry name" value="LRR_dom_sf"/>
</dbReference>
<feature type="coiled-coil region" evidence="1">
    <location>
        <begin position="119"/>
        <end position="186"/>
    </location>
</feature>
<dbReference type="OrthoDB" id="120976at2759"/>
<evidence type="ECO:0000313" key="4">
    <source>
        <dbReference type="Proteomes" id="UP000008983"/>
    </source>
</evidence>
<feature type="transmembrane region" description="Helical" evidence="2">
    <location>
        <begin position="286"/>
        <end position="308"/>
    </location>
</feature>
<dbReference type="SUPFAM" id="SSF52047">
    <property type="entry name" value="RNI-like"/>
    <property type="match status" value="1"/>
</dbReference>
<evidence type="ECO:0000313" key="3">
    <source>
        <dbReference type="EMBL" id="EGR31130.1"/>
    </source>
</evidence>
<evidence type="ECO:0000256" key="1">
    <source>
        <dbReference type="SAM" id="Coils"/>
    </source>
</evidence>
<name>G0QUH9_ICHMU</name>
<dbReference type="EMBL" id="GL983913">
    <property type="protein sequence ID" value="EGR31130.1"/>
    <property type="molecule type" value="Genomic_DNA"/>
</dbReference>
<dbReference type="InParanoid" id="G0QUH9"/>
<gene>
    <name evidence="3" type="ORF">IMG5_117230</name>
</gene>